<dbReference type="SUPFAM" id="SSF46774">
    <property type="entry name" value="ARID-like"/>
    <property type="match status" value="1"/>
</dbReference>
<dbReference type="GO" id="GO:0003677">
    <property type="term" value="F:DNA binding"/>
    <property type="evidence" value="ECO:0007669"/>
    <property type="project" value="InterPro"/>
</dbReference>
<feature type="domain" description="ARID" evidence="1">
    <location>
        <begin position="42"/>
        <end position="133"/>
    </location>
</feature>
<name>A0A835LUZ5_9MAGN</name>
<dbReference type="Pfam" id="PF01388">
    <property type="entry name" value="ARID"/>
    <property type="match status" value="1"/>
</dbReference>
<dbReference type="PANTHER" id="PTHR46691:SF1">
    <property type="entry name" value="AT-RICH INTERACTIVE DOMAIN-CONTAINING PROTEIN 2"/>
    <property type="match status" value="1"/>
</dbReference>
<dbReference type="SMART" id="SM00501">
    <property type="entry name" value="BRIGHT"/>
    <property type="match status" value="1"/>
</dbReference>
<accession>A0A835LUZ5</accession>
<dbReference type="OrthoDB" id="338531at2759"/>
<proteinExistence type="predicted"/>
<dbReference type="Gene3D" id="1.10.150.60">
    <property type="entry name" value="ARID DNA-binding domain"/>
    <property type="match status" value="1"/>
</dbReference>
<reference evidence="2 3" key="1">
    <citation type="submission" date="2020-10" db="EMBL/GenBank/DDBJ databases">
        <title>The Coptis chinensis genome and diversification of protoberbering-type alkaloids.</title>
        <authorList>
            <person name="Wang B."/>
            <person name="Shu S."/>
            <person name="Song C."/>
            <person name="Liu Y."/>
        </authorList>
    </citation>
    <scope>NUCLEOTIDE SEQUENCE [LARGE SCALE GENOMIC DNA]</scope>
    <source>
        <strain evidence="2">HL-2020</strain>
        <tissue evidence="2">Leaf</tissue>
    </source>
</reference>
<dbReference type="InterPro" id="IPR036431">
    <property type="entry name" value="ARID_dom_sf"/>
</dbReference>
<evidence type="ECO:0000313" key="2">
    <source>
        <dbReference type="EMBL" id="KAF9600461.1"/>
    </source>
</evidence>
<dbReference type="AlphaFoldDB" id="A0A835LUZ5"/>
<dbReference type="Proteomes" id="UP000631114">
    <property type="component" value="Unassembled WGS sequence"/>
</dbReference>
<dbReference type="SMART" id="SM01014">
    <property type="entry name" value="ARID"/>
    <property type="match status" value="1"/>
</dbReference>
<dbReference type="InterPro" id="IPR001606">
    <property type="entry name" value="ARID_dom"/>
</dbReference>
<evidence type="ECO:0000313" key="3">
    <source>
        <dbReference type="Proteomes" id="UP000631114"/>
    </source>
</evidence>
<protein>
    <recommendedName>
        <fullName evidence="1">ARID domain-containing protein</fullName>
    </recommendedName>
</protein>
<evidence type="ECO:0000259" key="1">
    <source>
        <dbReference type="PROSITE" id="PS51011"/>
    </source>
</evidence>
<keyword evidence="3" id="KW-1185">Reference proteome</keyword>
<gene>
    <name evidence="2" type="ORF">IFM89_009376</name>
</gene>
<dbReference type="EMBL" id="JADFTS010000006">
    <property type="protein sequence ID" value="KAF9600461.1"/>
    <property type="molecule type" value="Genomic_DNA"/>
</dbReference>
<dbReference type="PANTHER" id="PTHR46691">
    <property type="entry name" value="HIGH MOBILITY GROUP B PROTEIN 9"/>
    <property type="match status" value="1"/>
</dbReference>
<organism evidence="2 3">
    <name type="scientific">Coptis chinensis</name>
    <dbReference type="NCBI Taxonomy" id="261450"/>
    <lineage>
        <taxon>Eukaryota</taxon>
        <taxon>Viridiplantae</taxon>
        <taxon>Streptophyta</taxon>
        <taxon>Embryophyta</taxon>
        <taxon>Tracheophyta</taxon>
        <taxon>Spermatophyta</taxon>
        <taxon>Magnoliopsida</taxon>
        <taxon>Ranunculales</taxon>
        <taxon>Ranunculaceae</taxon>
        <taxon>Coptidoideae</taxon>
        <taxon>Coptis</taxon>
    </lineage>
</organism>
<dbReference type="PROSITE" id="PS51011">
    <property type="entry name" value="ARID"/>
    <property type="match status" value="1"/>
</dbReference>
<sequence length="261" mass="29443">MGERAAEKMTFKKKMTFTEMLLEDDVEVELFPAPLASHEAVIKDPTLFRHTLESFHTEMGTQIKTPVIEGIDVDLHLFYTEVTKRGGFDKVAEDKKWTELSRVFNFPANATNGSYGLRKYYKDLLYHYEHVYFHRPDSPPLSKTPTVVLPDLNISLYDQEFDPDESEIMNVIGKVDGILYDGDYLGNANVGSKNPMGVPYHPTEVAASTAPENLATPNHPTAFSMLQNTRTSHCTQEKLMSAKLTYSYNDSSTNMGQNTAK</sequence>
<comment type="caution">
    <text evidence="2">The sequence shown here is derived from an EMBL/GenBank/DDBJ whole genome shotgun (WGS) entry which is preliminary data.</text>
</comment>